<organism evidence="2 3">
    <name type="scientific">Coemansia umbellata</name>
    <dbReference type="NCBI Taxonomy" id="1424467"/>
    <lineage>
        <taxon>Eukaryota</taxon>
        <taxon>Fungi</taxon>
        <taxon>Fungi incertae sedis</taxon>
        <taxon>Zoopagomycota</taxon>
        <taxon>Kickxellomycotina</taxon>
        <taxon>Kickxellomycetes</taxon>
        <taxon>Kickxellales</taxon>
        <taxon>Kickxellaceae</taxon>
        <taxon>Coemansia</taxon>
    </lineage>
</organism>
<feature type="non-terminal residue" evidence="2">
    <location>
        <position position="156"/>
    </location>
</feature>
<evidence type="ECO:0000313" key="2">
    <source>
        <dbReference type="EMBL" id="KAJ1983741.1"/>
    </source>
</evidence>
<gene>
    <name evidence="2" type="ORF">EDC05_006599</name>
</gene>
<reference evidence="2" key="1">
    <citation type="submission" date="2022-07" db="EMBL/GenBank/DDBJ databases">
        <title>Phylogenomic reconstructions and comparative analyses of Kickxellomycotina fungi.</title>
        <authorList>
            <person name="Reynolds N.K."/>
            <person name="Stajich J.E."/>
            <person name="Barry K."/>
            <person name="Grigoriev I.V."/>
            <person name="Crous P."/>
            <person name="Smith M.E."/>
        </authorList>
    </citation>
    <scope>NUCLEOTIDE SEQUENCE</scope>
    <source>
        <strain evidence="2">BCRC 34882</strain>
    </source>
</reference>
<evidence type="ECO:0000256" key="1">
    <source>
        <dbReference type="SAM" id="MobiDB-lite"/>
    </source>
</evidence>
<protein>
    <submittedName>
        <fullName evidence="2">Uncharacterized protein</fullName>
    </submittedName>
</protein>
<feature type="compositionally biased region" description="Polar residues" evidence="1">
    <location>
        <begin position="116"/>
        <end position="135"/>
    </location>
</feature>
<comment type="caution">
    <text evidence="2">The sequence shown here is derived from an EMBL/GenBank/DDBJ whole genome shotgun (WGS) entry which is preliminary data.</text>
</comment>
<name>A0ABQ8PCX4_9FUNG</name>
<dbReference type="EMBL" id="JANBQD010000428">
    <property type="protein sequence ID" value="KAJ1983741.1"/>
    <property type="molecule type" value="Genomic_DNA"/>
</dbReference>
<dbReference type="Proteomes" id="UP001151295">
    <property type="component" value="Unassembled WGS sequence"/>
</dbReference>
<feature type="region of interest" description="Disordered" evidence="1">
    <location>
        <begin position="110"/>
        <end position="156"/>
    </location>
</feature>
<proteinExistence type="predicted"/>
<sequence length="156" mass="16719">MPGVLTIITDELVSRASELSNSLCTEIALLLDVLRQLKPVEELADGAGDESNDANATPGQKTPSELSTELLDMIRDITLSKFSPASSHQSRLLRLLMAIDYNTTTVTKRLEERQSVGASSSANPTTEDTTPNAATAETDPAGGNPPTQEQQLKRKP</sequence>
<feature type="region of interest" description="Disordered" evidence="1">
    <location>
        <begin position="45"/>
        <end position="65"/>
    </location>
</feature>
<accession>A0ABQ8PCX4</accession>
<evidence type="ECO:0000313" key="3">
    <source>
        <dbReference type="Proteomes" id="UP001151295"/>
    </source>
</evidence>
<feature type="compositionally biased region" description="Polar residues" evidence="1">
    <location>
        <begin position="53"/>
        <end position="65"/>
    </location>
</feature>
<keyword evidence="3" id="KW-1185">Reference proteome</keyword>